<feature type="chain" id="PRO_5022938048" evidence="3">
    <location>
        <begin position="24"/>
        <end position="407"/>
    </location>
</feature>
<evidence type="ECO:0000259" key="4">
    <source>
        <dbReference type="Pfam" id="PF02563"/>
    </source>
</evidence>
<dbReference type="RefSeq" id="WP_146367033.1">
    <property type="nucleotide sequence ID" value="NZ_CP042265.1"/>
</dbReference>
<dbReference type="OrthoDB" id="197007at2"/>
<keyword evidence="7" id="KW-0614">Plasmid</keyword>
<feature type="coiled-coil region" evidence="2">
    <location>
        <begin position="288"/>
        <end position="344"/>
    </location>
</feature>
<dbReference type="InterPro" id="IPR049712">
    <property type="entry name" value="Poly_export"/>
</dbReference>
<dbReference type="KEGG" id="lit:FPZ52_18300"/>
<evidence type="ECO:0000313" key="8">
    <source>
        <dbReference type="Proteomes" id="UP000318483"/>
    </source>
</evidence>
<dbReference type="AlphaFoldDB" id="A0A5B8IBK6"/>
<evidence type="ECO:0000256" key="3">
    <source>
        <dbReference type="SAM" id="SignalP"/>
    </source>
</evidence>
<keyword evidence="8" id="KW-1185">Reference proteome</keyword>
<dbReference type="Gene3D" id="3.10.560.10">
    <property type="entry name" value="Outer membrane lipoprotein wza domain like"/>
    <property type="match status" value="1"/>
</dbReference>
<dbReference type="InterPro" id="IPR058781">
    <property type="entry name" value="HH_AprE-like"/>
</dbReference>
<dbReference type="EMBL" id="CP042265">
    <property type="protein sequence ID" value="QDY71619.1"/>
    <property type="molecule type" value="Genomic_DNA"/>
</dbReference>
<evidence type="ECO:0000256" key="2">
    <source>
        <dbReference type="SAM" id="Coils"/>
    </source>
</evidence>
<feature type="domain" description="Soluble ligand binding" evidence="5">
    <location>
        <begin position="114"/>
        <end position="146"/>
    </location>
</feature>
<dbReference type="Gene3D" id="3.30.1950.10">
    <property type="entry name" value="wza like domain"/>
    <property type="match status" value="1"/>
</dbReference>
<feature type="domain" description="AprE-like long alpha-helical hairpin" evidence="6">
    <location>
        <begin position="163"/>
        <end position="340"/>
    </location>
</feature>
<dbReference type="InterPro" id="IPR003715">
    <property type="entry name" value="Poly_export_N"/>
</dbReference>
<evidence type="ECO:0000259" key="6">
    <source>
        <dbReference type="Pfam" id="PF25994"/>
    </source>
</evidence>
<dbReference type="GO" id="GO:0015159">
    <property type="term" value="F:polysaccharide transmembrane transporter activity"/>
    <property type="evidence" value="ECO:0007669"/>
    <property type="project" value="InterPro"/>
</dbReference>
<dbReference type="PANTHER" id="PTHR33619:SF3">
    <property type="entry name" value="POLYSACCHARIDE EXPORT PROTEIN GFCE-RELATED"/>
    <property type="match status" value="1"/>
</dbReference>
<dbReference type="Pfam" id="PF02563">
    <property type="entry name" value="Poly_export"/>
    <property type="match status" value="1"/>
</dbReference>
<name>A0A5B8IBK6_9RHOB</name>
<evidence type="ECO:0000259" key="5">
    <source>
        <dbReference type="Pfam" id="PF10531"/>
    </source>
</evidence>
<reference evidence="7 8" key="1">
    <citation type="submission" date="2019-07" db="EMBL/GenBank/DDBJ databases">
        <title>Litoreibacter alkalisoli sp. nov., isolated from saline-alkaline soil.</title>
        <authorList>
            <person name="Wang S."/>
            <person name="Xu L."/>
            <person name="Xing Y.-T."/>
            <person name="Sun J.-Q."/>
        </authorList>
    </citation>
    <scope>NUCLEOTIDE SEQUENCE [LARGE SCALE GENOMIC DNA]</scope>
    <source>
        <strain evidence="7 8">LN3S51</strain>
        <plasmid evidence="7 8">unnamed4</plasmid>
    </source>
</reference>
<feature type="coiled-coil region" evidence="2">
    <location>
        <begin position="164"/>
        <end position="191"/>
    </location>
</feature>
<gene>
    <name evidence="7" type="ORF">FPZ52_18300</name>
</gene>
<protein>
    <submittedName>
        <fullName evidence="7">Uncharacterized protein</fullName>
    </submittedName>
</protein>
<feature type="coiled-coil region" evidence="2">
    <location>
        <begin position="236"/>
        <end position="263"/>
    </location>
</feature>
<evidence type="ECO:0000256" key="1">
    <source>
        <dbReference type="ARBA" id="ARBA00022729"/>
    </source>
</evidence>
<dbReference type="Pfam" id="PF10531">
    <property type="entry name" value="SLBB"/>
    <property type="match status" value="1"/>
</dbReference>
<dbReference type="InterPro" id="IPR019554">
    <property type="entry name" value="Soluble_ligand-bd"/>
</dbReference>
<sequence length="407" mass="44576">MRRSYKIIAICAAAFVLSPAAYAQDIAVGVNDLLNLRGAMWNAADGTVEDLPSISGSYSVGGGGTISVPLAGSVEVAGKTPNQIAAELEKLMANYSEVGRAPRIAVGVERYAPIYLAGDVERPGVYDFATGMTVIKAIALGGGLERAKPLDGEERNYLQARGAANGLRKELMYLEARRDRLKAEIEQAATLDAPETTDELNSIRGAEIDILTTRNERYAQQHAFLDKSEAALKESISVLEQKLDTNNEQLEAGRAELKREEQLVERGLVPQTRLFDRVRYVSELESRLLDIERSVLTAREDLRNVEEDRLQLEASRAETAVTDLQEVNAKIAEAETKLDAQYALMSEALGENVTLESLDVHAATGPEITVTRNRGGENRAFQAERTTEILPGDVIEIRYPDVLPTYN</sequence>
<feature type="signal peptide" evidence="3">
    <location>
        <begin position="1"/>
        <end position="23"/>
    </location>
</feature>
<dbReference type="Proteomes" id="UP000318483">
    <property type="component" value="Plasmid unnamed4"/>
</dbReference>
<proteinExistence type="predicted"/>
<keyword evidence="1 3" id="KW-0732">Signal</keyword>
<geneLocation type="plasmid" evidence="7 8">
    <name>unnamed4</name>
</geneLocation>
<feature type="domain" description="Polysaccharide export protein N-terminal" evidence="4">
    <location>
        <begin position="23"/>
        <end position="108"/>
    </location>
</feature>
<accession>A0A5B8IBK6</accession>
<keyword evidence="2" id="KW-0175">Coiled coil</keyword>
<organism evidence="7 8">
    <name type="scientific">Qingshengfaniella alkalisoli</name>
    <dbReference type="NCBI Taxonomy" id="2599296"/>
    <lineage>
        <taxon>Bacteria</taxon>
        <taxon>Pseudomonadati</taxon>
        <taxon>Pseudomonadota</taxon>
        <taxon>Alphaproteobacteria</taxon>
        <taxon>Rhodobacterales</taxon>
        <taxon>Paracoccaceae</taxon>
        <taxon>Qingshengfaniella</taxon>
    </lineage>
</organism>
<evidence type="ECO:0000313" key="7">
    <source>
        <dbReference type="EMBL" id="QDY71619.1"/>
    </source>
</evidence>
<dbReference type="Pfam" id="PF25994">
    <property type="entry name" value="HH_AprE"/>
    <property type="match status" value="1"/>
</dbReference>
<dbReference type="PANTHER" id="PTHR33619">
    <property type="entry name" value="POLYSACCHARIDE EXPORT PROTEIN GFCE-RELATED"/>
    <property type="match status" value="1"/>
</dbReference>